<evidence type="ECO:0000313" key="13">
    <source>
        <dbReference type="Proteomes" id="UP000260351"/>
    </source>
</evidence>
<dbReference type="Gene3D" id="3.30.200.20">
    <property type="entry name" value="Phosphorylase Kinase, domain 1"/>
    <property type="match status" value="1"/>
</dbReference>
<feature type="region of interest" description="Disordered" evidence="8">
    <location>
        <begin position="376"/>
        <end position="399"/>
    </location>
</feature>
<keyword evidence="9" id="KW-1133">Transmembrane helix</keyword>
<evidence type="ECO:0000256" key="7">
    <source>
        <dbReference type="PROSITE-ProRule" id="PRU10141"/>
    </source>
</evidence>
<keyword evidence="9" id="KW-0472">Membrane</keyword>
<dbReference type="InterPro" id="IPR017441">
    <property type="entry name" value="Protein_kinase_ATP_BS"/>
</dbReference>
<feature type="transmembrane region" description="Helical" evidence="9">
    <location>
        <begin position="289"/>
        <end position="311"/>
    </location>
</feature>
<dbReference type="PROSITE" id="PS50885">
    <property type="entry name" value="HAMP"/>
    <property type="match status" value="1"/>
</dbReference>
<organism evidence="12 13">
    <name type="scientific">Wenzhouxiangella sediminis</name>
    <dbReference type="NCBI Taxonomy" id="1792836"/>
    <lineage>
        <taxon>Bacteria</taxon>
        <taxon>Pseudomonadati</taxon>
        <taxon>Pseudomonadota</taxon>
        <taxon>Gammaproteobacteria</taxon>
        <taxon>Chromatiales</taxon>
        <taxon>Wenzhouxiangellaceae</taxon>
        <taxon>Wenzhouxiangella</taxon>
    </lineage>
</organism>
<proteinExistence type="predicted"/>
<dbReference type="FunFam" id="1.10.510.10:FF:000021">
    <property type="entry name" value="Serine/threonine protein kinase"/>
    <property type="match status" value="1"/>
</dbReference>
<gene>
    <name evidence="12" type="ORF">DZC52_12000</name>
</gene>
<dbReference type="EMBL" id="QUZK01000044">
    <property type="protein sequence ID" value="RFF29608.1"/>
    <property type="molecule type" value="Genomic_DNA"/>
</dbReference>
<dbReference type="GO" id="GO:0016020">
    <property type="term" value="C:membrane"/>
    <property type="evidence" value="ECO:0007669"/>
    <property type="project" value="InterPro"/>
</dbReference>
<sequence>MSLGARLFLAFGLVLALAVGGAMMVTLHVVREVASEAADTSLSNSQSVQRYFRQFRARQLELVTELVSSDPYFGSYVDEAVNAQDPELAARSVTDLLQTRRNEFGLDIALVLDPEGRVLARTDRPRAPSVDLSDDPLVARGLEALAPVSGLWTIGDGLYQASVTPIARGRTVAGFLVAGLGLDNSLANDVKRVSGADVAYLTTADRLRVVATTLDVPATDRLMAGFGSDDALSAALENPGGPGRTHRIELSGDRWLMQLSPLIDARGETFGTTVALTSLDRELAAYQDIPLVVLVTGVVAVAVALILSYLISQRILRPVRRLTSAAEAAMDGNFRHEVPTAGGDEIGRLARAFDSLLSSLREKRDMEDYMADMARHMPEESRTAPGGRTAGPSEDDDQATRALDRSQLPDAMSGSLRRHLGERYELLTELGHGAMGVVFKAHDQKLDEIVAIKMLKPDSVDEQGLERLKSELKLARRITHPNVLRTYDFGEAGGAPYLSMEYVSGMTLRELLDRRGKLPYGAALRIARQLCAGLQAVHEVGVLHRDIKPGNVMLEHRGNAKLMDFGISAPARSREPATSEEISGTPHYMAPEQIQGGQPDARTDIYSLGVVLEELFTGGMPFEGGSVMEIAVARLRQPPIPPSRHWDAIPEELERIILRCLAFDPAERYPDAESLARELAELRG</sequence>
<evidence type="ECO:0000259" key="10">
    <source>
        <dbReference type="PROSITE" id="PS50011"/>
    </source>
</evidence>
<dbReference type="CDD" id="cd06225">
    <property type="entry name" value="HAMP"/>
    <property type="match status" value="1"/>
</dbReference>
<keyword evidence="9" id="KW-0812">Transmembrane</keyword>
<evidence type="ECO:0000313" key="12">
    <source>
        <dbReference type="EMBL" id="RFF29608.1"/>
    </source>
</evidence>
<dbReference type="Pfam" id="PF00069">
    <property type="entry name" value="Pkinase"/>
    <property type="match status" value="1"/>
</dbReference>
<dbReference type="Gene3D" id="6.10.340.10">
    <property type="match status" value="1"/>
</dbReference>
<dbReference type="CDD" id="cd14014">
    <property type="entry name" value="STKc_PknB_like"/>
    <property type="match status" value="1"/>
</dbReference>
<evidence type="ECO:0000259" key="11">
    <source>
        <dbReference type="PROSITE" id="PS50885"/>
    </source>
</evidence>
<keyword evidence="3" id="KW-0808">Transferase</keyword>
<keyword evidence="4 7" id="KW-0547">Nucleotide-binding</keyword>
<evidence type="ECO:0000256" key="1">
    <source>
        <dbReference type="ARBA" id="ARBA00012513"/>
    </source>
</evidence>
<accession>A0A3E1K6L3</accession>
<protein>
    <recommendedName>
        <fullName evidence="1">non-specific serine/threonine protein kinase</fullName>
        <ecNumber evidence="1">2.7.11.1</ecNumber>
    </recommendedName>
</protein>
<dbReference type="PROSITE" id="PS00108">
    <property type="entry name" value="PROTEIN_KINASE_ST"/>
    <property type="match status" value="1"/>
</dbReference>
<feature type="domain" description="Protein kinase" evidence="10">
    <location>
        <begin position="424"/>
        <end position="680"/>
    </location>
</feature>
<dbReference type="Proteomes" id="UP000260351">
    <property type="component" value="Unassembled WGS sequence"/>
</dbReference>
<reference evidence="12 13" key="1">
    <citation type="submission" date="2018-08" db="EMBL/GenBank/DDBJ databases">
        <title>Wenzhouxiangella salilacus sp. nov., a novel bacterium isolated from a saline lake in Xinjiang Province, China.</title>
        <authorList>
            <person name="Han S."/>
        </authorList>
    </citation>
    <scope>NUCLEOTIDE SEQUENCE [LARGE SCALE GENOMIC DNA]</scope>
    <source>
        <strain evidence="12 13">XDB06</strain>
    </source>
</reference>
<dbReference type="InterPro" id="IPR003660">
    <property type="entry name" value="HAMP_dom"/>
</dbReference>
<dbReference type="Pfam" id="PF14827">
    <property type="entry name" value="dCache_3"/>
    <property type="match status" value="1"/>
</dbReference>
<evidence type="ECO:0000256" key="6">
    <source>
        <dbReference type="ARBA" id="ARBA00022840"/>
    </source>
</evidence>
<evidence type="ECO:0000256" key="8">
    <source>
        <dbReference type="SAM" id="MobiDB-lite"/>
    </source>
</evidence>
<dbReference type="SUPFAM" id="SSF158472">
    <property type="entry name" value="HAMP domain-like"/>
    <property type="match status" value="1"/>
</dbReference>
<dbReference type="SUPFAM" id="SSF103190">
    <property type="entry name" value="Sensory domain-like"/>
    <property type="match status" value="1"/>
</dbReference>
<dbReference type="SMART" id="SM00304">
    <property type="entry name" value="HAMP"/>
    <property type="match status" value="1"/>
</dbReference>
<dbReference type="InterPro" id="IPR011009">
    <property type="entry name" value="Kinase-like_dom_sf"/>
</dbReference>
<keyword evidence="2" id="KW-0723">Serine/threonine-protein kinase</keyword>
<dbReference type="GO" id="GO:0004674">
    <property type="term" value="F:protein serine/threonine kinase activity"/>
    <property type="evidence" value="ECO:0007669"/>
    <property type="project" value="UniProtKB-KW"/>
</dbReference>
<comment type="caution">
    <text evidence="12">The sequence shown here is derived from an EMBL/GenBank/DDBJ whole genome shotgun (WGS) entry which is preliminary data.</text>
</comment>
<dbReference type="Gene3D" id="1.10.510.10">
    <property type="entry name" value="Transferase(Phosphotransferase) domain 1"/>
    <property type="match status" value="1"/>
</dbReference>
<dbReference type="Pfam" id="PF00672">
    <property type="entry name" value="HAMP"/>
    <property type="match status" value="1"/>
</dbReference>
<evidence type="ECO:0000256" key="5">
    <source>
        <dbReference type="ARBA" id="ARBA00022777"/>
    </source>
</evidence>
<dbReference type="PROSITE" id="PS00107">
    <property type="entry name" value="PROTEIN_KINASE_ATP"/>
    <property type="match status" value="1"/>
</dbReference>
<name>A0A3E1K6L3_9GAMM</name>
<dbReference type="PANTHER" id="PTHR43289">
    <property type="entry name" value="MITOGEN-ACTIVATED PROTEIN KINASE KINASE KINASE 20-RELATED"/>
    <property type="match status" value="1"/>
</dbReference>
<dbReference type="SUPFAM" id="SSF56112">
    <property type="entry name" value="Protein kinase-like (PK-like)"/>
    <property type="match status" value="1"/>
</dbReference>
<evidence type="ECO:0000256" key="9">
    <source>
        <dbReference type="SAM" id="Phobius"/>
    </source>
</evidence>
<feature type="binding site" evidence="7">
    <location>
        <position position="453"/>
    </location>
    <ligand>
        <name>ATP</name>
        <dbReference type="ChEBI" id="CHEBI:30616"/>
    </ligand>
</feature>
<dbReference type="InterPro" id="IPR000719">
    <property type="entry name" value="Prot_kinase_dom"/>
</dbReference>
<keyword evidence="6 7" id="KW-0067">ATP-binding</keyword>
<dbReference type="InterPro" id="IPR029151">
    <property type="entry name" value="Sensor-like_sf"/>
</dbReference>
<evidence type="ECO:0000256" key="4">
    <source>
        <dbReference type="ARBA" id="ARBA00022741"/>
    </source>
</evidence>
<keyword evidence="5" id="KW-0418">Kinase</keyword>
<dbReference type="GO" id="GO:0007165">
    <property type="term" value="P:signal transduction"/>
    <property type="evidence" value="ECO:0007669"/>
    <property type="project" value="InterPro"/>
</dbReference>
<evidence type="ECO:0000256" key="3">
    <source>
        <dbReference type="ARBA" id="ARBA00022679"/>
    </source>
</evidence>
<dbReference type="GO" id="GO:0005524">
    <property type="term" value="F:ATP binding"/>
    <property type="evidence" value="ECO:0007669"/>
    <property type="project" value="UniProtKB-UniRule"/>
</dbReference>
<evidence type="ECO:0000256" key="2">
    <source>
        <dbReference type="ARBA" id="ARBA00022527"/>
    </source>
</evidence>
<keyword evidence="13" id="KW-1185">Reference proteome</keyword>
<dbReference type="PANTHER" id="PTHR43289:SF6">
    <property type="entry name" value="SERINE_THREONINE-PROTEIN KINASE NEKL-3"/>
    <property type="match status" value="1"/>
</dbReference>
<dbReference type="PROSITE" id="PS50011">
    <property type="entry name" value="PROTEIN_KINASE_DOM"/>
    <property type="match status" value="1"/>
</dbReference>
<dbReference type="SMART" id="SM00220">
    <property type="entry name" value="S_TKc"/>
    <property type="match status" value="1"/>
</dbReference>
<feature type="domain" description="HAMP" evidence="11">
    <location>
        <begin position="313"/>
        <end position="365"/>
    </location>
</feature>
<dbReference type="AlphaFoldDB" id="A0A3E1K6L3"/>
<dbReference type="InterPro" id="IPR029150">
    <property type="entry name" value="dCache_3"/>
</dbReference>
<dbReference type="EC" id="2.7.11.1" evidence="1"/>
<dbReference type="InterPro" id="IPR008271">
    <property type="entry name" value="Ser/Thr_kinase_AS"/>
</dbReference>